<protein>
    <recommendedName>
        <fullName evidence="5">Major facilitator superfamily (MFS) profile domain-containing protein</fullName>
    </recommendedName>
</protein>
<feature type="signal peptide" evidence="2">
    <location>
        <begin position="1"/>
        <end position="21"/>
    </location>
</feature>
<evidence type="ECO:0008006" key="5">
    <source>
        <dbReference type="Google" id="ProtNLM"/>
    </source>
</evidence>
<dbReference type="EMBL" id="CM017660">
    <property type="protein sequence ID" value="TYI49801.1"/>
    <property type="molecule type" value="Genomic_DNA"/>
</dbReference>
<dbReference type="InterPro" id="IPR036259">
    <property type="entry name" value="MFS_trans_sf"/>
</dbReference>
<dbReference type="Proteomes" id="UP000323597">
    <property type="component" value="Chromosome D12"/>
</dbReference>
<dbReference type="AlphaFoldDB" id="A0A5D2SB10"/>
<gene>
    <name evidence="3" type="ORF">E1A91_D12G059000v1</name>
</gene>
<dbReference type="EMBL" id="CM017660">
    <property type="protein sequence ID" value="TYI49802.1"/>
    <property type="molecule type" value="Genomic_DNA"/>
</dbReference>
<sequence>MLVKFLLSLDLVFYCFNCCCIHQLRDALGLSWLHAFQLLSQRGAANAISITAMSVFKAFGPAGGGALFSWAQERQVASFLPGDQMVFFALIVVQFIGLLLTFKPFLAEPYQRE</sequence>
<keyword evidence="1" id="KW-1133">Transmembrane helix</keyword>
<keyword evidence="1" id="KW-0812">Transmembrane</keyword>
<name>A0A5D2SB10_GOSMU</name>
<evidence type="ECO:0000313" key="3">
    <source>
        <dbReference type="EMBL" id="TYI49802.1"/>
    </source>
</evidence>
<accession>A0A5D2SB10</accession>
<proteinExistence type="predicted"/>
<organism evidence="3 4">
    <name type="scientific">Gossypium mustelinum</name>
    <name type="common">Cotton</name>
    <name type="synonym">Gossypium caicoense</name>
    <dbReference type="NCBI Taxonomy" id="34275"/>
    <lineage>
        <taxon>Eukaryota</taxon>
        <taxon>Viridiplantae</taxon>
        <taxon>Streptophyta</taxon>
        <taxon>Embryophyta</taxon>
        <taxon>Tracheophyta</taxon>
        <taxon>Spermatophyta</taxon>
        <taxon>Magnoliopsida</taxon>
        <taxon>eudicotyledons</taxon>
        <taxon>Gunneridae</taxon>
        <taxon>Pentapetalae</taxon>
        <taxon>rosids</taxon>
        <taxon>malvids</taxon>
        <taxon>Malvales</taxon>
        <taxon>Malvaceae</taxon>
        <taxon>Malvoideae</taxon>
        <taxon>Gossypium</taxon>
    </lineage>
</organism>
<evidence type="ECO:0000313" key="4">
    <source>
        <dbReference type="Proteomes" id="UP000323597"/>
    </source>
</evidence>
<reference evidence="3 4" key="1">
    <citation type="submission" date="2019-07" db="EMBL/GenBank/DDBJ databases">
        <title>WGS assembly of Gossypium mustelinum.</title>
        <authorList>
            <person name="Chen Z.J."/>
            <person name="Sreedasyam A."/>
            <person name="Ando A."/>
            <person name="Song Q."/>
            <person name="De L."/>
            <person name="Hulse-Kemp A."/>
            <person name="Ding M."/>
            <person name="Ye W."/>
            <person name="Kirkbride R."/>
            <person name="Jenkins J."/>
            <person name="Plott C."/>
            <person name="Lovell J."/>
            <person name="Lin Y.-M."/>
            <person name="Vaughn R."/>
            <person name="Liu B."/>
            <person name="Li W."/>
            <person name="Simpson S."/>
            <person name="Scheffler B."/>
            <person name="Saski C."/>
            <person name="Grover C."/>
            <person name="Hu G."/>
            <person name="Conover J."/>
            <person name="Carlson J."/>
            <person name="Shu S."/>
            <person name="Boston L."/>
            <person name="Williams M."/>
            <person name="Peterson D."/>
            <person name="Mcgee K."/>
            <person name="Jones D."/>
            <person name="Wendel J."/>
            <person name="Stelly D."/>
            <person name="Grimwood J."/>
            <person name="Schmutz J."/>
        </authorList>
    </citation>
    <scope>NUCLEOTIDE SEQUENCE [LARGE SCALE GENOMIC DNA]</scope>
    <source>
        <strain evidence="3">1408120.09</strain>
    </source>
</reference>
<feature type="transmembrane region" description="Helical" evidence="1">
    <location>
        <begin position="85"/>
        <end position="106"/>
    </location>
</feature>
<feature type="chain" id="PRO_5036139695" description="Major facilitator superfamily (MFS) profile domain-containing protein" evidence="2">
    <location>
        <begin position="22"/>
        <end position="113"/>
    </location>
</feature>
<keyword evidence="2" id="KW-0732">Signal</keyword>
<keyword evidence="1" id="KW-0472">Membrane</keyword>
<dbReference type="SUPFAM" id="SSF103473">
    <property type="entry name" value="MFS general substrate transporter"/>
    <property type="match status" value="1"/>
</dbReference>
<keyword evidence="4" id="KW-1185">Reference proteome</keyword>
<evidence type="ECO:0000256" key="2">
    <source>
        <dbReference type="SAM" id="SignalP"/>
    </source>
</evidence>
<evidence type="ECO:0000256" key="1">
    <source>
        <dbReference type="SAM" id="Phobius"/>
    </source>
</evidence>